<dbReference type="Proteomes" id="UP001218218">
    <property type="component" value="Unassembled WGS sequence"/>
</dbReference>
<evidence type="ECO:0000313" key="3">
    <source>
        <dbReference type="Proteomes" id="UP001218218"/>
    </source>
</evidence>
<feature type="compositionally biased region" description="Basic and acidic residues" evidence="1">
    <location>
        <begin position="8"/>
        <end position="20"/>
    </location>
</feature>
<name>A0AAD7EUD5_9AGAR</name>
<dbReference type="AlphaFoldDB" id="A0AAD7EUD5"/>
<dbReference type="EMBL" id="JARIHO010000013">
    <property type="protein sequence ID" value="KAJ7351575.1"/>
    <property type="molecule type" value="Genomic_DNA"/>
</dbReference>
<proteinExistence type="predicted"/>
<reference evidence="2" key="1">
    <citation type="submission" date="2023-03" db="EMBL/GenBank/DDBJ databases">
        <title>Massive genome expansion in bonnet fungi (Mycena s.s.) driven by repeated elements and novel gene families across ecological guilds.</title>
        <authorList>
            <consortium name="Lawrence Berkeley National Laboratory"/>
            <person name="Harder C.B."/>
            <person name="Miyauchi S."/>
            <person name="Viragh M."/>
            <person name="Kuo A."/>
            <person name="Thoen E."/>
            <person name="Andreopoulos B."/>
            <person name="Lu D."/>
            <person name="Skrede I."/>
            <person name="Drula E."/>
            <person name="Henrissat B."/>
            <person name="Morin E."/>
            <person name="Kohler A."/>
            <person name="Barry K."/>
            <person name="LaButti K."/>
            <person name="Morin E."/>
            <person name="Salamov A."/>
            <person name="Lipzen A."/>
            <person name="Mereny Z."/>
            <person name="Hegedus B."/>
            <person name="Baldrian P."/>
            <person name="Stursova M."/>
            <person name="Weitz H."/>
            <person name="Taylor A."/>
            <person name="Grigoriev I.V."/>
            <person name="Nagy L.G."/>
            <person name="Martin F."/>
            <person name="Kauserud H."/>
        </authorList>
    </citation>
    <scope>NUCLEOTIDE SEQUENCE</scope>
    <source>
        <strain evidence="2">CBHHK002</strain>
    </source>
</reference>
<gene>
    <name evidence="2" type="ORF">DFH08DRAFT_100940</name>
</gene>
<organism evidence="2 3">
    <name type="scientific">Mycena albidolilacea</name>
    <dbReference type="NCBI Taxonomy" id="1033008"/>
    <lineage>
        <taxon>Eukaryota</taxon>
        <taxon>Fungi</taxon>
        <taxon>Dikarya</taxon>
        <taxon>Basidiomycota</taxon>
        <taxon>Agaricomycotina</taxon>
        <taxon>Agaricomycetes</taxon>
        <taxon>Agaricomycetidae</taxon>
        <taxon>Agaricales</taxon>
        <taxon>Marasmiineae</taxon>
        <taxon>Mycenaceae</taxon>
        <taxon>Mycena</taxon>
    </lineage>
</organism>
<feature type="region of interest" description="Disordered" evidence="1">
    <location>
        <begin position="82"/>
        <end position="103"/>
    </location>
</feature>
<feature type="region of interest" description="Disordered" evidence="1">
    <location>
        <begin position="130"/>
        <end position="158"/>
    </location>
</feature>
<protein>
    <submittedName>
        <fullName evidence="2">Uncharacterized protein</fullName>
    </submittedName>
</protein>
<evidence type="ECO:0000313" key="2">
    <source>
        <dbReference type="EMBL" id="KAJ7351575.1"/>
    </source>
</evidence>
<feature type="region of interest" description="Disordered" evidence="1">
    <location>
        <begin position="1"/>
        <end position="20"/>
    </location>
</feature>
<comment type="caution">
    <text evidence="2">The sequence shown here is derived from an EMBL/GenBank/DDBJ whole genome shotgun (WGS) entry which is preliminary data.</text>
</comment>
<keyword evidence="3" id="KW-1185">Reference proteome</keyword>
<feature type="compositionally biased region" description="Basic and acidic residues" evidence="1">
    <location>
        <begin position="144"/>
        <end position="158"/>
    </location>
</feature>
<sequence length="253" mass="29628">MCRSTWISRDRISNQEKRKERSMETRIAEWWEHTLPTPRAHHMLTLSHIHPIQSHPDRYRHRSPIPSFYSRSSFLPRLTVHATLPQRQRARGLDGTEVGQPSAMHPERRLAAQWRSHLLWGPEWLSSERSHTSMPTLPSACAHPHPDPHPRAPRTTHRELQTSCFEGGIHTTTRRLCAAWMYKTLAMRRRPREDGEGQRARSPGRNPVAWRCELLRRCAREVEFRSGGRRRYRGWVRLTGRPALGVGNARHTR</sequence>
<evidence type="ECO:0000256" key="1">
    <source>
        <dbReference type="SAM" id="MobiDB-lite"/>
    </source>
</evidence>
<accession>A0AAD7EUD5</accession>